<dbReference type="PROSITE" id="PS51257">
    <property type="entry name" value="PROKAR_LIPOPROTEIN"/>
    <property type="match status" value="1"/>
</dbReference>
<evidence type="ECO:0000313" key="1">
    <source>
        <dbReference type="EMBL" id="ANH50660.1"/>
    </source>
</evidence>
<protein>
    <submittedName>
        <fullName evidence="1">Uncharacterized protein</fullName>
    </submittedName>
</protein>
<sequence>MTRHTRDKQLRKLGVTSNHCNVPITVSCYLEIARGKVDHTYNYYEYLPNFVLPKKGFKNFHKTALERYE</sequence>
<dbReference type="RefSeq" id="YP_009281966.1">
    <property type="nucleotide sequence ID" value="NC_031034.1"/>
</dbReference>
<dbReference type="Proteomes" id="UP000203219">
    <property type="component" value="Segment"/>
</dbReference>
<organism evidence="1 2">
    <name type="scientific">Bacillus phage SalinJah</name>
    <dbReference type="NCBI Taxonomy" id="1837830"/>
    <lineage>
        <taxon>Viruses</taxon>
        <taxon>Duplodnaviria</taxon>
        <taxon>Heunggongvirae</taxon>
        <taxon>Uroviricota</taxon>
        <taxon>Caudoviricetes</taxon>
        <taxon>Herelleviridae</taxon>
        <taxon>Bastillevirinae</taxon>
        <taxon>Wphvirus</taxon>
        <taxon>Wphvirus BPS13</taxon>
    </lineage>
</organism>
<name>A0A173GBM3_9CAUD</name>
<proteinExistence type="predicted"/>
<gene>
    <name evidence="1" type="ORF">SALINJAH_12</name>
</gene>
<dbReference type="KEGG" id="vg:29059911"/>
<dbReference type="GeneID" id="29059911"/>
<dbReference type="EMBL" id="KX011169">
    <property type="protein sequence ID" value="ANH50660.1"/>
    <property type="molecule type" value="Genomic_DNA"/>
</dbReference>
<evidence type="ECO:0000313" key="2">
    <source>
        <dbReference type="Proteomes" id="UP000203219"/>
    </source>
</evidence>
<reference evidence="2" key="1">
    <citation type="submission" date="2016-04" db="EMBL/GenBank/DDBJ databases">
        <authorList>
            <person name="Adebesin M.O."/>
            <person name="Ahama K."/>
            <person name="Alekasir E.M."/>
            <person name="Ali S."/>
            <person name="Aligholizadeh E."/>
            <person name="Allison J.M."/>
            <person name="Alzaher A."/>
            <person name="Andaya C.D."/>
            <person name="Asfaw S."/>
            <person name="Bansal N."/>
            <person name="Beauchard M.A."/>
            <person name="Betancourt K.A."/>
            <person name="Bhatia B."/>
            <person name="Boretti N.A."/>
            <person name="Brondi J.N."/>
            <person name="Byrd C.E."/>
            <person name="Cao A."/>
            <person name="Cardosa E.A."/>
            <person name="Carter A."/>
            <person name="Chen S."/>
            <person name="Chen Y."/>
            <person name="Clara V.K."/>
            <person name="Cobuzzi M."/>
            <person name="Conn O.L."/>
            <person name="Crosby I.A."/>
            <person name="Daly S.B."/>
            <person name="Depaz I.X."/>
            <person name="Dhaurali S."/>
            <person name="Dowdy K.M."/>
            <person name="Edokobi N.B."/>
            <person name="Ekanayake A.B."/>
            <person name="Ekekwe S.O."/>
            <person name="Emond M.A."/>
            <person name="Endres L."/>
            <person name="Eng S."/>
            <person name="Felkoski S.A."/>
            <person name="Gant C.D."/>
            <person name="Gaskin B."/>
            <person name="Gondal S."/>
            <person name="Gutmann J."/>
            <person name="Ha T.-A."/>
            <person name="Habteyes H."/>
            <person name="Hariri O."/>
            <person name="Healey R.M."/>
            <person name="Heins J.L."/>
            <person name="Henderson A.L."/>
            <person name="Hernandez F.M."/>
            <person name="Hoang P.T."/>
            <person name="Hope K.T."/>
            <person name="Husna A."/>
            <person name="Hussain A."/>
            <person name="Imani O."/>
            <person name="Jackson N.L."/>
            <person name="Jacob V.M."/>
            <person name="Kang C."/>
            <person name="Kantov R.M."/>
            <person name="Kavuru S."/>
            <person name="Kerr M.S."/>
            <person name="Khan O.A."/>
            <person name="Khan T.M."/>
            <person name="King T."/>
            <person name="Kulkarni R."/>
            <person name="Li A."/>
            <person name="Maczka C."/>
            <person name="Maisonet E."/>
            <person name="Majethia P.M."/>
            <person name="Malik D.A."/>
            <person name="Mariam A."/>
            <person name="Marquess E.B."/>
            <person name="Mattison J."/>
            <person name="Mcdonald N."/>
            <person name="Mehr S."/>
            <person name="Mengers S.R."/>
            <person name="Michaels D.P."/>
            <person name="Mondal S."/>
            <person name="Monney D.B."/>
            <person name="Nakhleh S.I."/>
            <person name="Ndubuizu N.C."/>
            <person name="Nguyen A.H."/>
            <person name="Nguyen K.M."/>
            <person name="Nguyen M.T."/>
            <person name="Nicholas M.L."/>
            <person name="Nimalan J.P."/>
            <person name="O'Connell R.A."/>
            <person name="Odoi E."/>
            <person name="Ojo L."/>
            <person name="Okoye A.E."/>
            <person name="Olateru-Olagbegi O."/>
            <person name="Osei K.V."/>
            <person name="Osei-Tutu A."/>
            <person name="Palilla A.M."/>
            <person name="Pancholi S."/>
            <person name="Park J.H."/>
            <person name="Patel K."/>
            <person name="Patel P."/>
            <person name="Pennington E."/>
            <person name="Peterson R.E."/>
            <person name="Pon J."/>
            <person name="Pourkarim H."/>
            <person name="Reed M.L."/>
            <person name="Rottman V."/>
            <person name="Salazar J."/>
            <person name="Samet S."/>
            <person name="Sendze O."/>
            <person name="Stelmack M.A."/>
            <person name="Stinnett R."/>
            <person name="Tchouaga A.L."/>
            <person name="Thompson E.M."/>
            <person name="Tran N.G."/>
            <person name="Truong T."/>
            <person name="Udo J.A."/>
            <person name="Verona L.T."/>
            <person name="Vu T.-Q."/>
            <person name="Wade J."/>
            <person name="Wang N.Q."/>
            <person name="Waters Z.M."/>
            <person name="Wellman R.J."/>
            <person name="Woldegabreal S."/>
            <person name="Yee A.C."/>
            <person name="Yirefu M."/>
            <person name="Zahangir S."/>
            <person name="Zhai Y."/>
            <person name="Devine C.L."/>
            <person name="Liao K."/>
            <person name="Prasad P.K."/>
            <person name="Ruthenberg K.J."/>
            <person name="Shonk J.A."/>
            <person name="Way M."/>
            <person name="Yousufi H.K."/>
            <person name="Cao L."/>
            <person name="Fox J."/>
            <person name="Hobbs E."/>
            <person name="Kilic S."/>
            <person name="Nunn R."/>
            <person name="Patel R."/>
            <person name="Rubenstein M."/>
            <person name="Cresawn S.G."/>
            <person name="Russell D.A."/>
            <person name="Pope W.H."/>
            <person name="Jacobs-Sera D."/>
            <person name="Hendrix R.W."/>
            <person name="Hatfull G.F."/>
            <person name="Erill I."/>
            <person name="Caruso S.M."/>
        </authorList>
    </citation>
    <scope>NUCLEOTIDE SEQUENCE [LARGE SCALE GENOMIC DNA]</scope>
</reference>
<accession>A0A173GBM3</accession>